<evidence type="ECO:0000313" key="7">
    <source>
        <dbReference type="Proteomes" id="UP000595897"/>
    </source>
</evidence>
<keyword evidence="7" id="KW-1185">Reference proteome</keyword>
<dbReference type="Pfam" id="PF13802">
    <property type="entry name" value="Gal_mutarotas_2"/>
    <property type="match status" value="1"/>
</dbReference>
<dbReference type="AlphaFoldDB" id="A0A7R7EJT8"/>
<keyword evidence="2" id="KW-0326">Glycosidase</keyword>
<dbReference type="InterPro" id="IPR011013">
    <property type="entry name" value="Gal_mutarotase_sf_dom"/>
</dbReference>
<dbReference type="GO" id="GO:0004553">
    <property type="term" value="F:hydrolase activity, hydrolyzing O-glycosyl compounds"/>
    <property type="evidence" value="ECO:0007669"/>
    <property type="project" value="InterPro"/>
</dbReference>
<dbReference type="Gene3D" id="2.60.40.1760">
    <property type="entry name" value="glycosyl hydrolase (family 31)"/>
    <property type="match status" value="1"/>
</dbReference>
<name>A0A7R7EJT8_9FIRM</name>
<organism evidence="6 7">
    <name type="scientific">Anaeromicropila herbilytica</name>
    <dbReference type="NCBI Taxonomy" id="2785025"/>
    <lineage>
        <taxon>Bacteria</taxon>
        <taxon>Bacillati</taxon>
        <taxon>Bacillota</taxon>
        <taxon>Clostridia</taxon>
        <taxon>Lachnospirales</taxon>
        <taxon>Lachnospiraceae</taxon>
        <taxon>Anaeromicropila</taxon>
    </lineage>
</organism>
<dbReference type="EMBL" id="AP024169">
    <property type="protein sequence ID" value="BCN30161.1"/>
    <property type="molecule type" value="Genomic_DNA"/>
</dbReference>
<sequence>MLFSKEKNRLVCKNGCETIWIESWGDNSLRVRMTADSQMDTNDWALTIEQKECNPKITIEEIEVVEPWYKGEERESHKQKFNIASITNGKITAKVNFEGWISFENEKGEVILEEYWRNRIRIDRYAVPINVPARELKAVPGMSDYRLSLRFEAYEGEQIFGMGQYQEGNLDKKGATLELAQRNTQASVPFFVSSRGYGFLWNNPAIGNVSFGTNKTEWKVESTKKLDYFITVEDTPDKIIKQYAKATGTVPMMPEYGMGFWQCKLRYRNQEELLHVVREHKRRGLPMDVVVIDFFHWTKQGDFKFDPVDWPNPEEMIRELKELGVELMVSVWPTVDSRSENYGKMAEQGYLLKYDRGVSITMNWMGETSFFDATHPGAREYVWERCKENYFDKGVNIFWLDEAEPEYGPYDFDIYRYYQGSALQVSNIYPAMYAKAFYDGMVKEGMDKVLNLVRCAWAGSQRYGALVWSGDVYSSFRAMREQLQAGLNMGIAGIPWWTTDIGGFLGGDIHDDNFKELLVRWFEWGVFCPVFRLHGERPPFYPLEEEFRDGTRMFSSGQDNEVWSFGEEIYEIFKKYLFLREKLRPYIRNLMKEAHENGAPVMRTMFYEFPEDDTCWKLTNQYMFGSELLVAPIMEEKVHEREVYLPKGIKWVESATRKVYEGGQTIKVDAPIDMIPIFIKEGSDVEVYGEN</sequence>
<dbReference type="CDD" id="cd06591">
    <property type="entry name" value="GH31_xylosidase_XylS"/>
    <property type="match status" value="1"/>
</dbReference>
<evidence type="ECO:0000259" key="5">
    <source>
        <dbReference type="Pfam" id="PF21365"/>
    </source>
</evidence>
<dbReference type="Pfam" id="PF21365">
    <property type="entry name" value="Glyco_hydro_31_3rd"/>
    <property type="match status" value="1"/>
</dbReference>
<dbReference type="PANTHER" id="PTHR43863">
    <property type="entry name" value="HYDROLASE, PUTATIVE (AFU_ORTHOLOGUE AFUA_1G03140)-RELATED"/>
    <property type="match status" value="1"/>
</dbReference>
<protein>
    <submittedName>
        <fullName evidence="6">Glycosyl hydrolase</fullName>
    </submittedName>
</protein>
<dbReference type="Proteomes" id="UP000595897">
    <property type="component" value="Chromosome"/>
</dbReference>
<dbReference type="InterPro" id="IPR051816">
    <property type="entry name" value="Glycosyl_Hydrolase_31"/>
</dbReference>
<feature type="domain" description="Glycosyl hydrolase family 31 C-terminal" evidence="5">
    <location>
        <begin position="598"/>
        <end position="683"/>
    </location>
</feature>
<comment type="similarity">
    <text evidence="1 2">Belongs to the glycosyl hydrolase 31 family.</text>
</comment>
<feature type="domain" description="Glycoside hydrolase family 31 N-terminal" evidence="4">
    <location>
        <begin position="21"/>
        <end position="205"/>
    </location>
</feature>
<dbReference type="Pfam" id="PF01055">
    <property type="entry name" value="Glyco_hydro_31_2nd"/>
    <property type="match status" value="1"/>
</dbReference>
<dbReference type="KEGG" id="ahb:bsdtb5_14560"/>
<dbReference type="InterPro" id="IPR013780">
    <property type="entry name" value="Glyco_hydro_b"/>
</dbReference>
<dbReference type="InterPro" id="IPR025887">
    <property type="entry name" value="Glyco_hydro_31_N_dom"/>
</dbReference>
<gene>
    <name evidence="6" type="ORF">bsdtb5_14560</name>
</gene>
<evidence type="ECO:0000256" key="1">
    <source>
        <dbReference type="ARBA" id="ARBA00007806"/>
    </source>
</evidence>
<dbReference type="RefSeq" id="WP_271715401.1">
    <property type="nucleotide sequence ID" value="NZ_AP024169.1"/>
</dbReference>
<dbReference type="CDD" id="cd14752">
    <property type="entry name" value="GH31_N"/>
    <property type="match status" value="1"/>
</dbReference>
<dbReference type="SUPFAM" id="SSF74650">
    <property type="entry name" value="Galactose mutarotase-like"/>
    <property type="match status" value="1"/>
</dbReference>
<dbReference type="GO" id="GO:0005975">
    <property type="term" value="P:carbohydrate metabolic process"/>
    <property type="evidence" value="ECO:0007669"/>
    <property type="project" value="InterPro"/>
</dbReference>
<evidence type="ECO:0000259" key="3">
    <source>
        <dbReference type="Pfam" id="PF01055"/>
    </source>
</evidence>
<keyword evidence="2 6" id="KW-0378">Hydrolase</keyword>
<evidence type="ECO:0000256" key="2">
    <source>
        <dbReference type="RuleBase" id="RU361185"/>
    </source>
</evidence>
<proteinExistence type="inferred from homology"/>
<dbReference type="InterPro" id="IPR048395">
    <property type="entry name" value="Glyco_hydro_31_C"/>
</dbReference>
<evidence type="ECO:0000313" key="6">
    <source>
        <dbReference type="EMBL" id="BCN30161.1"/>
    </source>
</evidence>
<dbReference type="Gene3D" id="2.60.40.1180">
    <property type="entry name" value="Golgi alpha-mannosidase II"/>
    <property type="match status" value="1"/>
</dbReference>
<accession>A0A7R7EJT8</accession>
<dbReference type="InterPro" id="IPR017853">
    <property type="entry name" value="GH"/>
</dbReference>
<feature type="domain" description="Glycoside hydrolase family 31 TIM barrel" evidence="3">
    <location>
        <begin position="251"/>
        <end position="587"/>
    </location>
</feature>
<dbReference type="PANTHER" id="PTHR43863:SF2">
    <property type="entry name" value="MALTASE-GLUCOAMYLASE"/>
    <property type="match status" value="1"/>
</dbReference>
<dbReference type="SUPFAM" id="SSF51011">
    <property type="entry name" value="Glycosyl hydrolase domain"/>
    <property type="match status" value="1"/>
</dbReference>
<reference evidence="6 7" key="1">
    <citation type="submission" date="2020-11" db="EMBL/GenBank/DDBJ databases">
        <title>Draft genome sequencing of a Lachnospiraceae strain isolated from anoxic soil subjected to BSD treatment.</title>
        <authorList>
            <person name="Uek A."/>
            <person name="Tonouchi A."/>
        </authorList>
    </citation>
    <scope>NUCLEOTIDE SEQUENCE [LARGE SCALE GENOMIC DNA]</scope>
    <source>
        <strain evidence="6 7">TB5</strain>
    </source>
</reference>
<dbReference type="SUPFAM" id="SSF51445">
    <property type="entry name" value="(Trans)glycosidases"/>
    <property type="match status" value="1"/>
</dbReference>
<evidence type="ECO:0000259" key="4">
    <source>
        <dbReference type="Pfam" id="PF13802"/>
    </source>
</evidence>
<dbReference type="Gene3D" id="3.20.20.80">
    <property type="entry name" value="Glycosidases"/>
    <property type="match status" value="1"/>
</dbReference>
<dbReference type="InterPro" id="IPR000322">
    <property type="entry name" value="Glyco_hydro_31_TIM"/>
</dbReference>
<dbReference type="GO" id="GO:0030246">
    <property type="term" value="F:carbohydrate binding"/>
    <property type="evidence" value="ECO:0007669"/>
    <property type="project" value="InterPro"/>
</dbReference>